<name>A0A6J6V0G1_9ZZZZ</name>
<evidence type="ECO:0000313" key="1">
    <source>
        <dbReference type="EMBL" id="CAB4764087.1"/>
    </source>
</evidence>
<accession>A0A6J6V0G1</accession>
<protein>
    <submittedName>
        <fullName evidence="1">Unannotated protein</fullName>
    </submittedName>
</protein>
<proteinExistence type="predicted"/>
<gene>
    <name evidence="1" type="ORF">UFOPK2880_00310</name>
</gene>
<sequence length="192" mass="21390">MTWFASTCLNFDNTIGDFGDFKFEEALDKTGVRTAHNNLRTLVAATHFNDVGLEASTWRGTLERNLLTLWHECFDFAKIEQGIAVIVLLNNARDNVAFAVRIFFELLVTLGFADALTHHLTECLGCNATKFVLFGCVVALVDPVAVFVNVECGEGNFESVGVETDLNFFSRTWATLVRGCQGFYENLQKGLF</sequence>
<dbReference type="AlphaFoldDB" id="A0A6J6V0G1"/>
<organism evidence="1">
    <name type="scientific">freshwater metagenome</name>
    <dbReference type="NCBI Taxonomy" id="449393"/>
    <lineage>
        <taxon>unclassified sequences</taxon>
        <taxon>metagenomes</taxon>
        <taxon>ecological metagenomes</taxon>
    </lineage>
</organism>
<dbReference type="EMBL" id="CAEZZP010000011">
    <property type="protein sequence ID" value="CAB4764087.1"/>
    <property type="molecule type" value="Genomic_DNA"/>
</dbReference>
<reference evidence="1" key="1">
    <citation type="submission" date="2020-05" db="EMBL/GenBank/DDBJ databases">
        <authorList>
            <person name="Chiriac C."/>
            <person name="Salcher M."/>
            <person name="Ghai R."/>
            <person name="Kavagutti S V."/>
        </authorList>
    </citation>
    <scope>NUCLEOTIDE SEQUENCE</scope>
</reference>